<name>A0A2T0WFH0_9BACT</name>
<dbReference type="PANTHER" id="PTHR47396">
    <property type="entry name" value="TYPE I RESTRICTION ENZYME ECOKI R PROTEIN"/>
    <property type="match status" value="1"/>
</dbReference>
<evidence type="ECO:0000313" key="4">
    <source>
        <dbReference type="Proteomes" id="UP000238157"/>
    </source>
</evidence>
<dbReference type="EMBL" id="PVTR01000012">
    <property type="protein sequence ID" value="PRY85422.1"/>
    <property type="molecule type" value="Genomic_DNA"/>
</dbReference>
<sequence>MLDDLQDHLTDGHLHVIAPPGSGKTVLGLEVAIRLNQPTLILAPTIAIRNQRIQRFCELFLQSNLTPDWISRDIRNPKFLTVVTYQGLHAACNNWRIEEEIDVEEKETEDTNGNGPSTNPNLESIVKGLISQNIKTIVVDEAHHLKNEWWKTLTKVKEKLDPITVGLTATPPYDVSATEWQRYIDLNGPVDSEISVPDLVIEGDLCPHQDYVHFSMPSGKELQSIFDFRKNIEKLFQEIKYDETIIRAIEQHPIWQNPAEQLDWIYNNLSYYSACLIFLKSNEKEIPDTHIEVIGDKKFEIPKLDYEWIETLLDFYLYKEKEHFKEYEEHQTTLENRLRRNGAIERRQINFLHNRRITGFLTSSISKLNSIKDIVDFEYQKLGNDLRLVILSDFIQKEFYINEPENNLDLNRIGVIPIFEKLRRENIENKKIAVLTGSMIIIPVGAYVAFEAKAEKYAITHINSSPVPFDSNYLLINQTEQLKHDIVHIVTQIFQMGEIEVLIGTKSLLGEGWDAPAINSLILASFVGSFVLSNQMRGRAIRTQKGNGNKTGNIWHLVCLDPTSQTGGDDFELLKRRFRSFVGVSFKEDPGIENGIGRLNLSESIDRKEEVEKINTKMFSYAGERENLNQRWKTALETGVTLVEEIKIPFTEKKKYNAVKSMYLTKTIQNLIATLVLGVIGFGMDTLQGLSRVLRNIKTIQDFHIFLSVFGALGVLVFGRLTFKTFRLYIKYRDISKDIQQIGDALLNSLIKAGTINTDYSKLRVETSVDKWGAVYCHLEGGTTFDKSTFINALQEVIAPIDNPRYVIIRKNKFMLFVKQKDYHSVPEILGRNKASAEYFKNQWERLVGSCDLIFTRTLDGRKILLKSRVKSLAAQFEDKVEHVNKWR</sequence>
<proteinExistence type="predicted"/>
<dbReference type="InterPro" id="IPR006935">
    <property type="entry name" value="Helicase/UvrB_N"/>
</dbReference>
<dbReference type="PROSITE" id="PS51192">
    <property type="entry name" value="HELICASE_ATP_BIND_1"/>
    <property type="match status" value="1"/>
</dbReference>
<dbReference type="InterPro" id="IPR027417">
    <property type="entry name" value="P-loop_NTPase"/>
</dbReference>
<dbReference type="PANTHER" id="PTHR47396:SF1">
    <property type="entry name" value="ATP-DEPENDENT HELICASE IRC3-RELATED"/>
    <property type="match status" value="1"/>
</dbReference>
<evidence type="ECO:0000256" key="1">
    <source>
        <dbReference type="SAM" id="Phobius"/>
    </source>
</evidence>
<dbReference type="GO" id="GO:0016787">
    <property type="term" value="F:hydrolase activity"/>
    <property type="evidence" value="ECO:0007669"/>
    <property type="project" value="InterPro"/>
</dbReference>
<keyword evidence="4" id="KW-1185">Reference proteome</keyword>
<evidence type="ECO:0000259" key="2">
    <source>
        <dbReference type="PROSITE" id="PS51192"/>
    </source>
</evidence>
<comment type="caution">
    <text evidence="3">The sequence shown here is derived from an EMBL/GenBank/DDBJ whole genome shotgun (WGS) entry which is preliminary data.</text>
</comment>
<feature type="transmembrane region" description="Helical" evidence="1">
    <location>
        <begin position="703"/>
        <end position="723"/>
    </location>
</feature>
<dbReference type="InterPro" id="IPR014001">
    <property type="entry name" value="Helicase_ATP-bd"/>
</dbReference>
<organism evidence="3 4">
    <name type="scientific">Mongoliibacter ruber</name>
    <dbReference type="NCBI Taxonomy" id="1750599"/>
    <lineage>
        <taxon>Bacteria</taxon>
        <taxon>Pseudomonadati</taxon>
        <taxon>Bacteroidota</taxon>
        <taxon>Cytophagia</taxon>
        <taxon>Cytophagales</taxon>
        <taxon>Cyclobacteriaceae</taxon>
        <taxon>Mongoliibacter</taxon>
    </lineage>
</organism>
<keyword evidence="1" id="KW-0472">Membrane</keyword>
<dbReference type="GO" id="GO:0003677">
    <property type="term" value="F:DNA binding"/>
    <property type="evidence" value="ECO:0007669"/>
    <property type="project" value="InterPro"/>
</dbReference>
<dbReference type="Pfam" id="PF04851">
    <property type="entry name" value="ResIII"/>
    <property type="match status" value="1"/>
</dbReference>
<protein>
    <submittedName>
        <fullName evidence="3">Type III restriction/modification enzyme restriction subunit</fullName>
    </submittedName>
</protein>
<accession>A0A2T0WFH0</accession>
<keyword evidence="1" id="KW-0812">Transmembrane</keyword>
<gene>
    <name evidence="3" type="ORF">CLW00_1123</name>
</gene>
<dbReference type="SUPFAM" id="SSF52540">
    <property type="entry name" value="P-loop containing nucleoside triphosphate hydrolases"/>
    <property type="match status" value="1"/>
</dbReference>
<feature type="domain" description="Helicase ATP-binding" evidence="2">
    <location>
        <begin position="5"/>
        <end position="189"/>
    </location>
</feature>
<dbReference type="OrthoDB" id="9759819at2"/>
<evidence type="ECO:0000313" key="3">
    <source>
        <dbReference type="EMBL" id="PRY85422.1"/>
    </source>
</evidence>
<dbReference type="InterPro" id="IPR050742">
    <property type="entry name" value="Helicase_Restrict-Modif_Enz"/>
</dbReference>
<feature type="transmembrane region" description="Helical" evidence="1">
    <location>
        <begin position="663"/>
        <end position="683"/>
    </location>
</feature>
<keyword evidence="1" id="KW-1133">Transmembrane helix</keyword>
<dbReference type="AlphaFoldDB" id="A0A2T0WFH0"/>
<feature type="transmembrane region" description="Helical" evidence="1">
    <location>
        <begin position="515"/>
        <end position="532"/>
    </location>
</feature>
<dbReference type="Proteomes" id="UP000238157">
    <property type="component" value="Unassembled WGS sequence"/>
</dbReference>
<dbReference type="SMART" id="SM00487">
    <property type="entry name" value="DEXDc"/>
    <property type="match status" value="1"/>
</dbReference>
<dbReference type="GO" id="GO:0005829">
    <property type="term" value="C:cytosol"/>
    <property type="evidence" value="ECO:0007669"/>
    <property type="project" value="TreeGrafter"/>
</dbReference>
<dbReference type="GO" id="GO:0005524">
    <property type="term" value="F:ATP binding"/>
    <property type="evidence" value="ECO:0007669"/>
    <property type="project" value="InterPro"/>
</dbReference>
<dbReference type="Gene3D" id="3.40.50.300">
    <property type="entry name" value="P-loop containing nucleotide triphosphate hydrolases"/>
    <property type="match status" value="2"/>
</dbReference>
<reference evidence="3 4" key="1">
    <citation type="submission" date="2018-03" db="EMBL/GenBank/DDBJ databases">
        <title>Genomic Encyclopedia of Archaeal and Bacterial Type Strains, Phase II (KMG-II): from individual species to whole genera.</title>
        <authorList>
            <person name="Goeker M."/>
        </authorList>
    </citation>
    <scope>NUCLEOTIDE SEQUENCE [LARGE SCALE GENOMIC DNA]</scope>
    <source>
        <strain evidence="3 4">DSM 27929</strain>
    </source>
</reference>
<dbReference type="CDD" id="cd18785">
    <property type="entry name" value="SF2_C"/>
    <property type="match status" value="1"/>
</dbReference>